<gene>
    <name evidence="5" type="ORF">ACFO0B_09790</name>
</gene>
<organism evidence="5 6">
    <name type="scientific">Nocardia jiangsuensis</name>
    <dbReference type="NCBI Taxonomy" id="1691563"/>
    <lineage>
        <taxon>Bacteria</taxon>
        <taxon>Bacillati</taxon>
        <taxon>Actinomycetota</taxon>
        <taxon>Actinomycetes</taxon>
        <taxon>Mycobacteriales</taxon>
        <taxon>Nocardiaceae</taxon>
        <taxon>Nocardia</taxon>
    </lineage>
</organism>
<proteinExistence type="predicted"/>
<evidence type="ECO:0008006" key="7">
    <source>
        <dbReference type="Google" id="ProtNLM"/>
    </source>
</evidence>
<evidence type="ECO:0000256" key="3">
    <source>
        <dbReference type="SAM" id="MobiDB-lite"/>
    </source>
</evidence>
<dbReference type="RefSeq" id="WP_378612042.1">
    <property type="nucleotide sequence ID" value="NZ_JBHSAX010000009.1"/>
</dbReference>
<dbReference type="EMBL" id="JBHSAX010000009">
    <property type="protein sequence ID" value="MFC3962275.1"/>
    <property type="molecule type" value="Genomic_DNA"/>
</dbReference>
<feature type="compositionally biased region" description="Low complexity" evidence="3">
    <location>
        <begin position="110"/>
        <end position="129"/>
    </location>
</feature>
<evidence type="ECO:0000256" key="1">
    <source>
        <dbReference type="ARBA" id="ARBA00004370"/>
    </source>
</evidence>
<feature type="compositionally biased region" description="Low complexity" evidence="3">
    <location>
        <begin position="78"/>
        <end position="97"/>
    </location>
</feature>
<comment type="subcellular location">
    <subcellularLocation>
        <location evidence="1">Membrane</location>
    </subcellularLocation>
</comment>
<feature type="transmembrane region" description="Helical" evidence="4">
    <location>
        <begin position="154"/>
        <end position="175"/>
    </location>
</feature>
<evidence type="ECO:0000256" key="2">
    <source>
        <dbReference type="ARBA" id="ARBA00023136"/>
    </source>
</evidence>
<evidence type="ECO:0000313" key="6">
    <source>
        <dbReference type="Proteomes" id="UP001595696"/>
    </source>
</evidence>
<keyword evidence="2 4" id="KW-0472">Membrane</keyword>
<dbReference type="Proteomes" id="UP001595696">
    <property type="component" value="Unassembled WGS sequence"/>
</dbReference>
<name>A0ABV8DRD7_9NOCA</name>
<dbReference type="PANTHER" id="PTHR37042">
    <property type="entry name" value="OUTER MEMBRANE PROTEIN RV1973"/>
    <property type="match status" value="1"/>
</dbReference>
<dbReference type="PANTHER" id="PTHR37042:SF4">
    <property type="entry name" value="OUTER MEMBRANE PROTEIN RV1973"/>
    <property type="match status" value="1"/>
</dbReference>
<protein>
    <recommendedName>
        <fullName evidence="7">Mce-associated membrane protein</fullName>
    </recommendedName>
</protein>
<feature type="region of interest" description="Disordered" evidence="3">
    <location>
        <begin position="26"/>
        <end position="129"/>
    </location>
</feature>
<sequence>MSPVTGPDVAVEDDLLLAAEAAEAEAVAAEARAEAARARAKAAQLRREAGSRRPAPSAEATQRDEAADEVETIESARPGSDAADPGDGTDDAGTAASGDGGVVPASAPNAPEGAASATADAAAKGPAEEPVAVERYGRLRRLRTTLAAHPRRTALQAAAVLTIAAALATSAFLGYQHREAAAQERRAGEFAAAAKQGVVALTTLDFTHAAADVQRVLDNSTGTFRDDFQGRSADFTSVIEQSQVATEGTVNAVAVESMTDDSAVVLVAATSKVTNSGGAQQEPRAWRLSVTVQREGDTMRMSKVEFVP</sequence>
<accession>A0ABV8DRD7</accession>
<keyword evidence="4" id="KW-0812">Transmembrane</keyword>
<evidence type="ECO:0000313" key="5">
    <source>
        <dbReference type="EMBL" id="MFC3962275.1"/>
    </source>
</evidence>
<keyword evidence="4" id="KW-1133">Transmembrane helix</keyword>
<evidence type="ECO:0000256" key="4">
    <source>
        <dbReference type="SAM" id="Phobius"/>
    </source>
</evidence>
<comment type="caution">
    <text evidence="5">The sequence shown here is derived from an EMBL/GenBank/DDBJ whole genome shotgun (WGS) entry which is preliminary data.</text>
</comment>
<keyword evidence="6" id="KW-1185">Reference proteome</keyword>
<reference evidence="6" key="1">
    <citation type="journal article" date="2019" name="Int. J. Syst. Evol. Microbiol.">
        <title>The Global Catalogue of Microorganisms (GCM) 10K type strain sequencing project: providing services to taxonomists for standard genome sequencing and annotation.</title>
        <authorList>
            <consortium name="The Broad Institute Genomics Platform"/>
            <consortium name="The Broad Institute Genome Sequencing Center for Infectious Disease"/>
            <person name="Wu L."/>
            <person name="Ma J."/>
        </authorList>
    </citation>
    <scope>NUCLEOTIDE SEQUENCE [LARGE SCALE GENOMIC DNA]</scope>
    <source>
        <strain evidence="6">CGMCC 4.7330</strain>
    </source>
</reference>